<dbReference type="Proteomes" id="UP000006906">
    <property type="component" value="Chromosome 3"/>
</dbReference>
<keyword evidence="2" id="KW-0732">Signal</keyword>
<keyword evidence="4" id="KW-1185">Reference proteome</keyword>
<organism evidence="3 4">
    <name type="scientific">Chlamydomonas reinhardtii</name>
    <name type="common">Chlamydomonas smithii</name>
    <dbReference type="NCBI Taxonomy" id="3055"/>
    <lineage>
        <taxon>Eukaryota</taxon>
        <taxon>Viridiplantae</taxon>
        <taxon>Chlorophyta</taxon>
        <taxon>core chlorophytes</taxon>
        <taxon>Chlorophyceae</taxon>
        <taxon>CS clade</taxon>
        <taxon>Chlamydomonadales</taxon>
        <taxon>Chlamydomonadaceae</taxon>
        <taxon>Chlamydomonas</taxon>
    </lineage>
</organism>
<dbReference type="GeneID" id="66052657"/>
<feature type="signal peptide" evidence="2">
    <location>
        <begin position="1"/>
        <end position="20"/>
    </location>
</feature>
<reference evidence="3 4" key="1">
    <citation type="journal article" date="2007" name="Science">
        <title>The Chlamydomonas genome reveals the evolution of key animal and plant functions.</title>
        <authorList>
            <person name="Merchant S.S."/>
            <person name="Prochnik S.E."/>
            <person name="Vallon O."/>
            <person name="Harris E.H."/>
            <person name="Karpowicz S.J."/>
            <person name="Witman G.B."/>
            <person name="Terry A."/>
            <person name="Salamov A."/>
            <person name="Fritz-Laylin L.K."/>
            <person name="Marechal-Drouard L."/>
            <person name="Marshall W.F."/>
            <person name="Qu L.H."/>
            <person name="Nelson D.R."/>
            <person name="Sanderfoot A.A."/>
            <person name="Spalding M.H."/>
            <person name="Kapitonov V.V."/>
            <person name="Ren Q."/>
            <person name="Ferris P."/>
            <person name="Lindquist E."/>
            <person name="Shapiro H."/>
            <person name="Lucas S.M."/>
            <person name="Grimwood J."/>
            <person name="Schmutz J."/>
            <person name="Cardol P."/>
            <person name="Cerutti H."/>
            <person name="Chanfreau G."/>
            <person name="Chen C.L."/>
            <person name="Cognat V."/>
            <person name="Croft M.T."/>
            <person name="Dent R."/>
            <person name="Dutcher S."/>
            <person name="Fernandez E."/>
            <person name="Fukuzawa H."/>
            <person name="Gonzalez-Ballester D."/>
            <person name="Gonzalez-Halphen D."/>
            <person name="Hallmann A."/>
            <person name="Hanikenne M."/>
            <person name="Hippler M."/>
            <person name="Inwood W."/>
            <person name="Jabbari K."/>
            <person name="Kalanon M."/>
            <person name="Kuras R."/>
            <person name="Lefebvre P.A."/>
            <person name="Lemaire S.D."/>
            <person name="Lobanov A.V."/>
            <person name="Lohr M."/>
            <person name="Manuell A."/>
            <person name="Meier I."/>
            <person name="Mets L."/>
            <person name="Mittag M."/>
            <person name="Mittelmeier T."/>
            <person name="Moroney J.V."/>
            <person name="Moseley J."/>
            <person name="Napoli C."/>
            <person name="Nedelcu A.M."/>
            <person name="Niyogi K."/>
            <person name="Novoselov S.V."/>
            <person name="Paulsen I.T."/>
            <person name="Pazour G."/>
            <person name="Purton S."/>
            <person name="Ral J.P."/>
            <person name="Riano-Pachon D.M."/>
            <person name="Riekhof W."/>
            <person name="Rymarquis L."/>
            <person name="Schroda M."/>
            <person name="Stern D."/>
            <person name="Umen J."/>
            <person name="Willows R."/>
            <person name="Wilson N."/>
            <person name="Zimmer S.L."/>
            <person name="Allmer J."/>
            <person name="Balk J."/>
            <person name="Bisova K."/>
            <person name="Chen C.J."/>
            <person name="Elias M."/>
            <person name="Gendler K."/>
            <person name="Hauser C."/>
            <person name="Lamb M.R."/>
            <person name="Ledford H."/>
            <person name="Long J.C."/>
            <person name="Minagawa J."/>
            <person name="Page M.D."/>
            <person name="Pan J."/>
            <person name="Pootakham W."/>
            <person name="Roje S."/>
            <person name="Rose A."/>
            <person name="Stahlberg E."/>
            <person name="Terauchi A.M."/>
            <person name="Yang P."/>
            <person name="Ball S."/>
            <person name="Bowler C."/>
            <person name="Dieckmann C.L."/>
            <person name="Gladyshev V.N."/>
            <person name="Green P."/>
            <person name="Jorgensen R."/>
            <person name="Mayfield S."/>
            <person name="Mueller-Roeber B."/>
            <person name="Rajamani S."/>
            <person name="Sayre R.T."/>
            <person name="Brokstein P."/>
            <person name="Dubchak I."/>
            <person name="Goodstein D."/>
            <person name="Hornick L."/>
            <person name="Huang Y.W."/>
            <person name="Jhaveri J."/>
            <person name="Luo Y."/>
            <person name="Martinez D."/>
            <person name="Ngau W.C."/>
            <person name="Otillar B."/>
            <person name="Poliakov A."/>
            <person name="Porter A."/>
            <person name="Szajkowski L."/>
            <person name="Werner G."/>
            <person name="Zhou K."/>
            <person name="Grigoriev I.V."/>
            <person name="Rokhsar D.S."/>
            <person name="Grossman A.R."/>
        </authorList>
    </citation>
    <scope>NUCLEOTIDE SEQUENCE [LARGE SCALE GENOMIC DNA]</scope>
    <source>
        <strain evidence="4">CC-503</strain>
    </source>
</reference>
<evidence type="ECO:0000256" key="1">
    <source>
        <dbReference type="SAM" id="Phobius"/>
    </source>
</evidence>
<keyword evidence="1" id="KW-1133">Transmembrane helix</keyword>
<gene>
    <name evidence="3" type="ORF">CHLRE_03g143767v5</name>
</gene>
<proteinExistence type="predicted"/>
<dbReference type="RefSeq" id="XP_042925480.1">
    <property type="nucleotide sequence ID" value="XM_043060352.1"/>
</dbReference>
<evidence type="ECO:0000313" key="4">
    <source>
        <dbReference type="Proteomes" id="UP000006906"/>
    </source>
</evidence>
<evidence type="ECO:0000313" key="3">
    <source>
        <dbReference type="EMBL" id="PNW84374.1"/>
    </source>
</evidence>
<protein>
    <recommendedName>
        <fullName evidence="5">Secreted protein</fullName>
    </recommendedName>
</protein>
<sequence length="83" mass="9322">MYGRIAIAAICCQLCACVSAGRQSFTNIWTGHEKKTAINALLLMSTCSLMLLQVALMQSQRAVPMMHIWCRCTPHVTCKFWQT</sequence>
<dbReference type="InParanoid" id="A0A2K3DV36"/>
<feature type="transmembrane region" description="Helical" evidence="1">
    <location>
        <begin position="36"/>
        <end position="56"/>
    </location>
</feature>
<accession>A0A2K3DV36</accession>
<evidence type="ECO:0008006" key="5">
    <source>
        <dbReference type="Google" id="ProtNLM"/>
    </source>
</evidence>
<dbReference type="KEGG" id="cre:CHLRE_03g143767v5"/>
<keyword evidence="1" id="KW-0812">Transmembrane</keyword>
<dbReference type="EMBL" id="CM008964">
    <property type="protein sequence ID" value="PNW84374.1"/>
    <property type="molecule type" value="Genomic_DNA"/>
</dbReference>
<dbReference type="Gramene" id="PNW84374">
    <property type="protein sequence ID" value="PNW84374"/>
    <property type="gene ID" value="CHLRE_03g143767v5"/>
</dbReference>
<name>A0A2K3DV36_CHLRE</name>
<feature type="chain" id="PRO_5014380999" description="Secreted protein" evidence="2">
    <location>
        <begin position="21"/>
        <end position="83"/>
    </location>
</feature>
<dbReference type="AlphaFoldDB" id="A0A2K3DV36"/>
<keyword evidence="1" id="KW-0472">Membrane</keyword>
<evidence type="ECO:0000256" key="2">
    <source>
        <dbReference type="SAM" id="SignalP"/>
    </source>
</evidence>